<reference evidence="3 4" key="1">
    <citation type="submission" date="2015-12" db="EMBL/GenBank/DDBJ databases">
        <title>The genome of Folsomia candida.</title>
        <authorList>
            <person name="Faddeeva A."/>
            <person name="Derks M.F."/>
            <person name="Anvar Y."/>
            <person name="Smit S."/>
            <person name="Van Straalen N."/>
            <person name="Roelofs D."/>
        </authorList>
    </citation>
    <scope>NUCLEOTIDE SEQUENCE [LARGE SCALE GENOMIC DNA]</scope>
    <source>
        <strain evidence="3 4">VU population</strain>
        <tissue evidence="3">Whole body</tissue>
    </source>
</reference>
<gene>
    <name evidence="3" type="ORF">Fcan01_03525</name>
</gene>
<feature type="chain" id="PRO_5012963127" evidence="2">
    <location>
        <begin position="23"/>
        <end position="778"/>
    </location>
</feature>
<feature type="region of interest" description="Disordered" evidence="1">
    <location>
        <begin position="184"/>
        <end position="208"/>
    </location>
</feature>
<feature type="compositionally biased region" description="Acidic residues" evidence="1">
    <location>
        <begin position="197"/>
        <end position="207"/>
    </location>
</feature>
<keyword evidence="4" id="KW-1185">Reference proteome</keyword>
<evidence type="ECO:0000256" key="2">
    <source>
        <dbReference type="SAM" id="SignalP"/>
    </source>
</evidence>
<sequence length="778" mass="87746">MMDSNRSCPLILLIIFAHSVIADQDSYRGDDASVPVLPMNVMDTNMEAASVQNSSIAKMGVDPETEKWVQTLRDHFLSWGYNLDQIPEPFGTKKTEGSINLSPEYQKVLKQLESSIPENVRQSLDAILKDGGIDSSRNDGNMTKLTEIEETMDQIVRENKDFKMNALLAPHILPSEPSIVNHRNHTSFCDEKNGPCETDDDDDDDGSNQEIQAQLADQERIKADEESLLELLAEVKFYLVKEKPLTKVEEDEANLDVDKIAFFAHDIASIAGGRAASTAYNDTNSSSVLSSENASQEQLVANERFIAERMNEDPSLDVSVLGNSAKETGHQMGKIAAELAQSGQSDEDQAVKLPSTGETSEATTSAAYTGSHNNASENISSASNEDLFRVEKIDLSLINLLNQGNQANMYNNQGKNDQKIHKQRFLKLIEPLRITGDREEDRIRVAKIAKIMEDIEKEQIHMQILEQRLNEENSYNEKQRLNDEIGKPHHQLQQQQPQQRIVQYQTQLPLRVMIPNDKLEELRKDEAPQGPHLPNSPSKKEDTLALSSPADATNNIIPEVNFNGGFPDSIDELKQKYPQGRWPEEVKSDLLASNNMAQRIENIIIAQPTSRSAKRKNDEGASQILPNVYGMNEKSSFKDEAAKPRRRLPINIIFHDYDDNSDKLEGIENGGRGYGHSNVHNMNQPTPYHLYQGQAVGQREFRRKMGGGIRTHGGISKREERVNHPRNELSPEYLENLIANEHRNSKKKGQNRNHQIQAHGRYINRMHHIRSNQINRLN</sequence>
<dbReference type="Proteomes" id="UP000198287">
    <property type="component" value="Unassembled WGS sequence"/>
</dbReference>
<evidence type="ECO:0000313" key="4">
    <source>
        <dbReference type="Proteomes" id="UP000198287"/>
    </source>
</evidence>
<protein>
    <submittedName>
        <fullName evidence="3">Uncharacterized protein</fullName>
    </submittedName>
</protein>
<comment type="caution">
    <text evidence="3">The sequence shown here is derived from an EMBL/GenBank/DDBJ whole genome shotgun (WGS) entry which is preliminary data.</text>
</comment>
<feature type="region of interest" description="Disordered" evidence="1">
    <location>
        <begin position="525"/>
        <end position="546"/>
    </location>
</feature>
<keyword evidence="2" id="KW-0732">Signal</keyword>
<dbReference type="EMBL" id="LNIX01000001">
    <property type="protein sequence ID" value="OXA64946.1"/>
    <property type="molecule type" value="Genomic_DNA"/>
</dbReference>
<feature type="signal peptide" evidence="2">
    <location>
        <begin position="1"/>
        <end position="22"/>
    </location>
</feature>
<evidence type="ECO:0000256" key="1">
    <source>
        <dbReference type="SAM" id="MobiDB-lite"/>
    </source>
</evidence>
<accession>A0A226F7V1</accession>
<organism evidence="3 4">
    <name type="scientific">Folsomia candida</name>
    <name type="common">Springtail</name>
    <dbReference type="NCBI Taxonomy" id="158441"/>
    <lineage>
        <taxon>Eukaryota</taxon>
        <taxon>Metazoa</taxon>
        <taxon>Ecdysozoa</taxon>
        <taxon>Arthropoda</taxon>
        <taxon>Hexapoda</taxon>
        <taxon>Collembola</taxon>
        <taxon>Entomobryomorpha</taxon>
        <taxon>Isotomoidea</taxon>
        <taxon>Isotomidae</taxon>
        <taxon>Proisotominae</taxon>
        <taxon>Folsomia</taxon>
    </lineage>
</organism>
<name>A0A226F7V1_FOLCA</name>
<feature type="region of interest" description="Disordered" evidence="1">
    <location>
        <begin position="340"/>
        <end position="379"/>
    </location>
</feature>
<dbReference type="AlphaFoldDB" id="A0A226F7V1"/>
<evidence type="ECO:0000313" key="3">
    <source>
        <dbReference type="EMBL" id="OXA64946.1"/>
    </source>
</evidence>
<proteinExistence type="predicted"/>
<feature type="compositionally biased region" description="Low complexity" evidence="1">
    <location>
        <begin position="355"/>
        <end position="379"/>
    </location>
</feature>